<evidence type="ECO:0008006" key="4">
    <source>
        <dbReference type="Google" id="ProtNLM"/>
    </source>
</evidence>
<dbReference type="RefSeq" id="WP_066088158.1">
    <property type="nucleotide sequence ID" value="NZ_CP126114.1"/>
</dbReference>
<dbReference type="EMBL" id="CP126114">
    <property type="protein sequence ID" value="WHY84036.1"/>
    <property type="molecule type" value="Genomic_DNA"/>
</dbReference>
<evidence type="ECO:0000313" key="3">
    <source>
        <dbReference type="Proteomes" id="UP001178288"/>
    </source>
</evidence>
<name>A0AA95MN12_9BACI</name>
<feature type="chain" id="PRO_5041741641" description="FG-GAP repeat protein" evidence="1">
    <location>
        <begin position="22"/>
        <end position="227"/>
    </location>
</feature>
<dbReference type="AlphaFoldDB" id="A0AA95MN12"/>
<organism evidence="2 3">
    <name type="scientific">Neobacillus novalis</name>
    <dbReference type="NCBI Taxonomy" id="220687"/>
    <lineage>
        <taxon>Bacteria</taxon>
        <taxon>Bacillati</taxon>
        <taxon>Bacillota</taxon>
        <taxon>Bacilli</taxon>
        <taxon>Bacillales</taxon>
        <taxon>Bacillaceae</taxon>
        <taxon>Neobacillus</taxon>
    </lineage>
</organism>
<evidence type="ECO:0000313" key="2">
    <source>
        <dbReference type="EMBL" id="WHY84036.1"/>
    </source>
</evidence>
<proteinExistence type="predicted"/>
<sequence>MKDILAIFCLIFFCTSIVVSAEIPNLPKQTLVVGNEKEGVYLYATPNPKADLYTNFRVKIGKKVVDTYGWEVQMREERQPELHVIDLNNDGKKEIVVILTLGTGTWVVQKEAHILQQVETSDGKAYEEMDIDNPVHTIERDFKISATAKTIQVKGRKHLWKAANPCGSTYFRNRFPLSQSVNWKVEGNNLVADVGLTITSNCVPGGFILKYKQRGEIYIAKQIDVNL</sequence>
<accession>A0AA95MN12</accession>
<evidence type="ECO:0000256" key="1">
    <source>
        <dbReference type="SAM" id="SignalP"/>
    </source>
</evidence>
<reference evidence="2" key="1">
    <citation type="submission" date="2023-05" db="EMBL/GenBank/DDBJ databases">
        <title>Comparative genomics of Bacillaceae isolates and their secondary metabolite potential.</title>
        <authorList>
            <person name="Song L."/>
            <person name="Nielsen L.J."/>
            <person name="Mohite O."/>
            <person name="Xu X."/>
            <person name="Weber T."/>
            <person name="Kovacs A.T."/>
        </authorList>
    </citation>
    <scope>NUCLEOTIDE SEQUENCE</scope>
    <source>
        <strain evidence="2">XLM17</strain>
    </source>
</reference>
<keyword evidence="1" id="KW-0732">Signal</keyword>
<protein>
    <recommendedName>
        <fullName evidence="4">FG-GAP repeat protein</fullName>
    </recommendedName>
</protein>
<dbReference type="KEGG" id="nnv:QNH39_15235"/>
<keyword evidence="3" id="KW-1185">Reference proteome</keyword>
<gene>
    <name evidence="2" type="ORF">QNH39_15235</name>
</gene>
<feature type="signal peptide" evidence="1">
    <location>
        <begin position="1"/>
        <end position="21"/>
    </location>
</feature>
<dbReference type="Proteomes" id="UP001178288">
    <property type="component" value="Chromosome"/>
</dbReference>